<name>A0A2I1PA20_9MICO</name>
<evidence type="ECO:0000313" key="3">
    <source>
        <dbReference type="EMBL" id="PKZ41470.1"/>
    </source>
</evidence>
<protein>
    <submittedName>
        <fullName evidence="3">ADP-ribose pyrophosphatase</fullName>
    </submittedName>
</protein>
<dbReference type="GO" id="GO:0019693">
    <property type="term" value="P:ribose phosphate metabolic process"/>
    <property type="evidence" value="ECO:0007669"/>
    <property type="project" value="TreeGrafter"/>
</dbReference>
<dbReference type="PANTHER" id="PTHR11839:SF31">
    <property type="entry name" value="ADP-RIBOSE PYROPHOSPHATASE"/>
    <property type="match status" value="1"/>
</dbReference>
<proteinExistence type="predicted"/>
<gene>
    <name evidence="3" type="ORF">CYJ76_07525</name>
</gene>
<evidence type="ECO:0000256" key="1">
    <source>
        <dbReference type="ARBA" id="ARBA00022801"/>
    </source>
</evidence>
<dbReference type="Proteomes" id="UP000234206">
    <property type="component" value="Unassembled WGS sequence"/>
</dbReference>
<dbReference type="GO" id="GO:0006753">
    <property type="term" value="P:nucleoside phosphate metabolic process"/>
    <property type="evidence" value="ECO:0007669"/>
    <property type="project" value="TreeGrafter"/>
</dbReference>
<evidence type="ECO:0000259" key="2">
    <source>
        <dbReference type="PROSITE" id="PS51462"/>
    </source>
</evidence>
<dbReference type="EMBL" id="PKIZ01000013">
    <property type="protein sequence ID" value="PKZ41470.1"/>
    <property type="molecule type" value="Genomic_DNA"/>
</dbReference>
<sequence>MGASAPRVQAGSALRDEVTDLGAGAERVLHDGARYPVVGADVALQDGTAWREWTRHPGAVAVLATRPVTGEPGEVEVYLVRQYRHPVRTTAWEVPAGLLDQPGEPMQAAAARELAEEAALTASRWVTLVDFHTTPGGSAEAIRVFWATDVEDVAEDSFERQGEEAEMTGHWVRLSDLLDAVHAGGVHNPSTVIGALALDRVLHRGAPTRPADAPYEVGPLGHR</sequence>
<dbReference type="AlphaFoldDB" id="A0A2I1PA20"/>
<comment type="caution">
    <text evidence="3">The sequence shown here is derived from an EMBL/GenBank/DDBJ whole genome shotgun (WGS) entry which is preliminary data.</text>
</comment>
<dbReference type="GO" id="GO:0005829">
    <property type="term" value="C:cytosol"/>
    <property type="evidence" value="ECO:0007669"/>
    <property type="project" value="TreeGrafter"/>
</dbReference>
<reference evidence="3 4" key="1">
    <citation type="submission" date="2017-12" db="EMBL/GenBank/DDBJ databases">
        <title>Phylogenetic diversity of female urinary microbiome.</title>
        <authorList>
            <person name="Thomas-White K."/>
            <person name="Wolfe A.J."/>
        </authorList>
    </citation>
    <scope>NUCLEOTIDE SEQUENCE [LARGE SCALE GENOMIC DNA]</scope>
    <source>
        <strain evidence="3 4">UMB1298</strain>
    </source>
</reference>
<dbReference type="SUPFAM" id="SSF55811">
    <property type="entry name" value="Nudix"/>
    <property type="match status" value="1"/>
</dbReference>
<keyword evidence="1" id="KW-0378">Hydrolase</keyword>
<dbReference type="GO" id="GO:0016787">
    <property type="term" value="F:hydrolase activity"/>
    <property type="evidence" value="ECO:0007669"/>
    <property type="project" value="UniProtKB-KW"/>
</dbReference>
<dbReference type="InterPro" id="IPR000086">
    <property type="entry name" value="NUDIX_hydrolase_dom"/>
</dbReference>
<accession>A0A2I1PA20</accession>
<dbReference type="OrthoDB" id="9806150at2"/>
<evidence type="ECO:0000313" key="4">
    <source>
        <dbReference type="Proteomes" id="UP000234206"/>
    </source>
</evidence>
<dbReference type="PROSITE" id="PS51462">
    <property type="entry name" value="NUDIX"/>
    <property type="match status" value="1"/>
</dbReference>
<dbReference type="Pfam" id="PF00293">
    <property type="entry name" value="NUDIX"/>
    <property type="match status" value="1"/>
</dbReference>
<keyword evidence="4" id="KW-1185">Reference proteome</keyword>
<dbReference type="PANTHER" id="PTHR11839">
    <property type="entry name" value="UDP/ADP-SUGAR PYROPHOSPHATASE"/>
    <property type="match status" value="1"/>
</dbReference>
<dbReference type="InterPro" id="IPR015797">
    <property type="entry name" value="NUDIX_hydrolase-like_dom_sf"/>
</dbReference>
<organism evidence="3 4">
    <name type="scientific">Kytococcus schroeteri</name>
    <dbReference type="NCBI Taxonomy" id="138300"/>
    <lineage>
        <taxon>Bacteria</taxon>
        <taxon>Bacillati</taxon>
        <taxon>Actinomycetota</taxon>
        <taxon>Actinomycetes</taxon>
        <taxon>Micrococcales</taxon>
        <taxon>Kytococcaceae</taxon>
        <taxon>Kytococcus</taxon>
    </lineage>
</organism>
<dbReference type="Gene3D" id="3.90.79.10">
    <property type="entry name" value="Nucleoside Triphosphate Pyrophosphohydrolase"/>
    <property type="match status" value="1"/>
</dbReference>
<feature type="domain" description="Nudix hydrolase" evidence="2">
    <location>
        <begin position="54"/>
        <end position="194"/>
    </location>
</feature>